<organism evidence="2 3">
    <name type="scientific">[Torrubiella] hemipterigena</name>
    <dbReference type="NCBI Taxonomy" id="1531966"/>
    <lineage>
        <taxon>Eukaryota</taxon>
        <taxon>Fungi</taxon>
        <taxon>Dikarya</taxon>
        <taxon>Ascomycota</taxon>
        <taxon>Pezizomycotina</taxon>
        <taxon>Sordariomycetes</taxon>
        <taxon>Hypocreomycetidae</taxon>
        <taxon>Hypocreales</taxon>
        <taxon>Clavicipitaceae</taxon>
        <taxon>Clavicipitaceae incertae sedis</taxon>
        <taxon>'Torrubiella' clade</taxon>
    </lineage>
</organism>
<evidence type="ECO:0000313" key="2">
    <source>
        <dbReference type="EMBL" id="CEJ91204.1"/>
    </source>
</evidence>
<dbReference type="Proteomes" id="UP000039046">
    <property type="component" value="Unassembled WGS sequence"/>
</dbReference>
<name>A0A0A1T8W0_9HYPO</name>
<sequence>MKTVRKTYYDPMATTTAEIGEILKDLPVGSAHPYSPEKVLVCRTEEGVKKIDISEHPEEFFFNAVDLGEMGEVLLRRMAGFPALKCFEEFQIMQAPASTFRIPLVSGQITILAVSERTPTYYDFCFADEDCNACCWLERDTFSGITHSGDITRDNDLLDYVKIYPERLTKKDICVFISGYTKVQITRFLGTHPALLVADHVDKILYIVPVPLDRATIGEATICCPLVIRADNDSLICSILPTATTDVDMYCNSKKLQSDAFPEAIKRANFTIEERAPPTELQTTDVTSTTQNTELSESTVDKKNVVFTTHSVSLPKCLDIPNSQIVHFGKSLEFQKDGQDAFAGDESSTVILPCLFGSILEGPLLLAMGRVPASLPFTDAKALQAYYASTTSAVFIVNDKMTDNCRNVAPSLRMNGVFVVQLHPAEHPKDKAAVLEMLNSANINAVTALAGPQSLVLVQINDTFYFYRGLANLVHLDTTSLDFGHDVTAIVNSVGLEALLDTRVPRIVDLDADNTVILAASGQFVKPKALFDIFQGLSLEETEAVTKDIQTVIPQIQVLFNQASLQSLLASLVDQLTAKINAATEESRTAYMNFMVNEFDAGNNDLLKQRAALLGDLKKGIKKARAAMEPVISCLANIISVRATSKRTHDLARLARHNKIYSNVEATKSMTFETLGGYLEDHASDMGVMLLNIETGPYTTLLNNLNNPKISTEDCCTLDSRILYLEGLDASIVMEQSQAQHSGPLASASGASQPIMALPYLNQRAGHGSMIAWVCWDEFVNLESPYTVRWMEKCNDGHIAALRIIMRSTLSKAIASRELQLEPGSPQVGALMSSLLMAAMTKLAATKSTIPSVVAQADDTTTRLMRGLFGNLLTIAGSGVRPQSLVWQLLGQDANFDLPSTDVDWSWYEAVLRLFPYTAWDPARLHENLGRFMDKLIVRVVTKGEDLSAANTARLTDIVEFCRLRNIVLFHSRTIVTIMQKMLTDPEADKAAIATRLLRHLPPTLNRETRQYKRMIQYLNRLAAGGSRNQDDDADLANAYTRRSAVFSELKNQAAMACLRMDWDEAKTACSAILAKHAEIAALWGIDPKRLLLQNITAHRGVVDGGFAEETGVEADVEQRLQEIYYTRQVIGDAERKRQPWQVGREGEFSPKIEPLDEDFILAMLTGEGDDIDAPEPGQEPGVATEKTNENENKVVKLSDAFEEYKDALRPSFVKTMQAETMSTADVCEVLHISEPAMRQVVKALNPEFDWDNLGMNLQKVVLTLLKNRSARIESQPVKQLLDMETKKLITET</sequence>
<protein>
    <submittedName>
        <fullName evidence="2">Uncharacterized protein</fullName>
    </submittedName>
</protein>
<gene>
    <name evidence="2" type="ORF">VHEMI06932</name>
</gene>
<dbReference type="HOGENOM" id="CLU_262405_0_0_1"/>
<accession>A0A0A1T8W0</accession>
<proteinExistence type="predicted"/>
<evidence type="ECO:0000313" key="3">
    <source>
        <dbReference type="Proteomes" id="UP000039046"/>
    </source>
</evidence>
<reference evidence="2 3" key="1">
    <citation type="journal article" date="2015" name="Genome Announc.">
        <title>Draft Genome Sequence and Gene Annotation of the Entomopathogenic Fungus Verticillium hemipterigenum.</title>
        <authorList>
            <person name="Horn F."/>
            <person name="Habel A."/>
            <person name="Scharf D.H."/>
            <person name="Dworschak J."/>
            <person name="Brakhage A.A."/>
            <person name="Guthke R."/>
            <person name="Hertweck C."/>
            <person name="Linde J."/>
        </authorList>
    </citation>
    <scope>NUCLEOTIDE SEQUENCE [LARGE SCALE GENOMIC DNA]</scope>
</reference>
<feature type="region of interest" description="Disordered" evidence="1">
    <location>
        <begin position="1169"/>
        <end position="1189"/>
    </location>
</feature>
<dbReference type="EMBL" id="CDHN01000003">
    <property type="protein sequence ID" value="CEJ91204.1"/>
    <property type="molecule type" value="Genomic_DNA"/>
</dbReference>
<evidence type="ECO:0000256" key="1">
    <source>
        <dbReference type="SAM" id="MobiDB-lite"/>
    </source>
</evidence>
<keyword evidence="3" id="KW-1185">Reference proteome</keyword>
<dbReference type="OrthoDB" id="10000387at2759"/>
<dbReference type="STRING" id="1531966.A0A0A1T8W0"/>